<dbReference type="InterPro" id="IPR011709">
    <property type="entry name" value="DEAD-box_helicase_OB_fold"/>
</dbReference>
<feature type="compositionally biased region" description="Basic and acidic residues" evidence="5">
    <location>
        <begin position="205"/>
        <end position="220"/>
    </location>
</feature>
<feature type="domain" description="DEAD-box helicase OB fold" evidence="6">
    <location>
        <begin position="86"/>
        <end position="175"/>
    </location>
</feature>
<feature type="region of interest" description="Disordered" evidence="5">
    <location>
        <begin position="195"/>
        <end position="235"/>
    </location>
</feature>
<keyword evidence="4" id="KW-0067">ATP-binding</keyword>
<dbReference type="GO" id="GO:0004386">
    <property type="term" value="F:helicase activity"/>
    <property type="evidence" value="ECO:0007669"/>
    <property type="project" value="UniProtKB-KW"/>
</dbReference>
<evidence type="ECO:0000256" key="5">
    <source>
        <dbReference type="SAM" id="MobiDB-lite"/>
    </source>
</evidence>
<dbReference type="GO" id="GO:0003723">
    <property type="term" value="F:RNA binding"/>
    <property type="evidence" value="ECO:0007669"/>
    <property type="project" value="TreeGrafter"/>
</dbReference>
<protein>
    <recommendedName>
        <fullName evidence="6">DEAD-box helicase OB fold domain-containing protein</fullName>
    </recommendedName>
</protein>
<keyword evidence="3" id="KW-0347">Helicase</keyword>
<dbReference type="EMBL" id="HBHA01001610">
    <property type="protein sequence ID" value="CAD9580296.1"/>
    <property type="molecule type" value="Transcribed_RNA"/>
</dbReference>
<sequence length="251" mass="28881">MRYFSKFGDHISYLCLFETWQKRGFTKRFCQENYVHFRAMRQAKEVRKQLEEILGRNKNKIKKFLRHHEDSTDLLERTRDIVQDVLQIIAQCYFMNTARRQGIGGEGSNSNSSGGGAMYSPMADEKIMLRMHPGSALFQIVPKWIVYAQSTFTSKAFISVASAIQYSWVKKLLPKLHNCNDEMLAGCSLAALQKKTNGGQKSKAPKTELQRKKELAEKAKDRYKRRTQDSAVSDAKARYLARKRARLAGEL</sequence>
<accession>A0A6T7G156</accession>
<proteinExistence type="predicted"/>
<evidence type="ECO:0000256" key="2">
    <source>
        <dbReference type="ARBA" id="ARBA00022801"/>
    </source>
</evidence>
<dbReference type="GO" id="GO:0016787">
    <property type="term" value="F:hydrolase activity"/>
    <property type="evidence" value="ECO:0007669"/>
    <property type="project" value="UniProtKB-KW"/>
</dbReference>
<dbReference type="PANTHER" id="PTHR18934">
    <property type="entry name" value="ATP-DEPENDENT RNA HELICASE"/>
    <property type="match status" value="1"/>
</dbReference>
<reference evidence="7" key="1">
    <citation type="submission" date="2021-01" db="EMBL/GenBank/DDBJ databases">
        <authorList>
            <person name="Corre E."/>
            <person name="Pelletier E."/>
            <person name="Niang G."/>
            <person name="Scheremetjew M."/>
            <person name="Finn R."/>
            <person name="Kale V."/>
            <person name="Holt S."/>
            <person name="Cochrane G."/>
            <person name="Meng A."/>
            <person name="Brown T."/>
            <person name="Cohen L."/>
        </authorList>
    </citation>
    <scope>NUCLEOTIDE SEQUENCE</scope>
    <source>
        <strain evidence="7">CCMP1258.1</strain>
    </source>
</reference>
<name>A0A6T7G156_BIGNA</name>
<keyword evidence="1" id="KW-0547">Nucleotide-binding</keyword>
<evidence type="ECO:0000259" key="6">
    <source>
        <dbReference type="Pfam" id="PF07717"/>
    </source>
</evidence>
<dbReference type="GO" id="GO:0005524">
    <property type="term" value="F:ATP binding"/>
    <property type="evidence" value="ECO:0007669"/>
    <property type="project" value="UniProtKB-KW"/>
</dbReference>
<evidence type="ECO:0000256" key="1">
    <source>
        <dbReference type="ARBA" id="ARBA00022741"/>
    </source>
</evidence>
<dbReference type="AlphaFoldDB" id="A0A6T7G156"/>
<dbReference type="PANTHER" id="PTHR18934:SF99">
    <property type="entry name" value="ATP-DEPENDENT RNA HELICASE DHX37-RELATED"/>
    <property type="match status" value="1"/>
</dbReference>
<organism evidence="7">
    <name type="scientific">Bigelowiella natans</name>
    <name type="common">Pedinomonas minutissima</name>
    <name type="synonym">Chlorarachnion sp. (strain CCMP621)</name>
    <dbReference type="NCBI Taxonomy" id="227086"/>
    <lineage>
        <taxon>Eukaryota</taxon>
        <taxon>Sar</taxon>
        <taxon>Rhizaria</taxon>
        <taxon>Cercozoa</taxon>
        <taxon>Chlorarachniophyceae</taxon>
        <taxon>Bigelowiella</taxon>
    </lineage>
</organism>
<evidence type="ECO:0000313" key="7">
    <source>
        <dbReference type="EMBL" id="CAD9580296.1"/>
    </source>
</evidence>
<gene>
    <name evidence="7" type="ORF">BIGN1055_LOCUS1020</name>
</gene>
<evidence type="ECO:0000256" key="4">
    <source>
        <dbReference type="ARBA" id="ARBA00022840"/>
    </source>
</evidence>
<keyword evidence="2" id="KW-0378">Hydrolase</keyword>
<dbReference type="Pfam" id="PF07717">
    <property type="entry name" value="OB_NTP_bind"/>
    <property type="match status" value="1"/>
</dbReference>
<evidence type="ECO:0000256" key="3">
    <source>
        <dbReference type="ARBA" id="ARBA00022806"/>
    </source>
</evidence>